<dbReference type="Proteomes" id="UP000799771">
    <property type="component" value="Unassembled WGS sequence"/>
</dbReference>
<dbReference type="AlphaFoldDB" id="A0A6A6AN09"/>
<feature type="coiled-coil region" evidence="1">
    <location>
        <begin position="146"/>
        <end position="180"/>
    </location>
</feature>
<feature type="region of interest" description="Disordered" evidence="2">
    <location>
        <begin position="1"/>
        <end position="120"/>
    </location>
</feature>
<gene>
    <name evidence="3" type="ORF">P153DRAFT_308130</name>
</gene>
<protein>
    <submittedName>
        <fullName evidence="3">Uncharacterized protein</fullName>
    </submittedName>
</protein>
<evidence type="ECO:0000256" key="2">
    <source>
        <dbReference type="SAM" id="MobiDB-lite"/>
    </source>
</evidence>
<sequence>MDEPTPKRRRTNSPDERAPNSLRKPPRRPSFASPTKSSLARNYPNLLPSRPASGRDGLQETQTDAPEEEDTELPSAQPRNEQDVPRRGILFSSPSRKPPRIKGVAKELPPIPKAPPVESSYLGGTSENNDVVDATQQDIQPLDPEIEKRKQEKARLQREMEDLEAQVSRCTEEIVKEQQRTPEQQFRHAERTDLIDFIGKIYGTDAEEKQPPLISSLLCSFLPFSGLAVLPPRRKQPDSPIPSHRPIELADPLPYLEMFTSFKFSTQLSLPRGKVFPSSNRVHQKHTIDIVGPQKLLTVQLSIIIDAMANEIIDMQILHLSSWAERELGTFLRQKAKEKDLGNACWAIDSYWEIATKRAQYWHKCEASFSHLIAGHTDEDTENTRPQVKANQTISRKDLNRHLGRDTLVLQDKHVLLKINWRISFDWTGEAESEVSVEPAFPRVWSEGDAANAFKKIPETFISLLQTRGAYEATRVMTALLFPQ</sequence>
<organism evidence="3 4">
    <name type="scientific">Dothidotthia symphoricarpi CBS 119687</name>
    <dbReference type="NCBI Taxonomy" id="1392245"/>
    <lineage>
        <taxon>Eukaryota</taxon>
        <taxon>Fungi</taxon>
        <taxon>Dikarya</taxon>
        <taxon>Ascomycota</taxon>
        <taxon>Pezizomycotina</taxon>
        <taxon>Dothideomycetes</taxon>
        <taxon>Pleosporomycetidae</taxon>
        <taxon>Pleosporales</taxon>
        <taxon>Dothidotthiaceae</taxon>
        <taxon>Dothidotthia</taxon>
    </lineage>
</organism>
<name>A0A6A6AN09_9PLEO</name>
<evidence type="ECO:0000313" key="3">
    <source>
        <dbReference type="EMBL" id="KAF2133372.1"/>
    </source>
</evidence>
<evidence type="ECO:0000256" key="1">
    <source>
        <dbReference type="SAM" id="Coils"/>
    </source>
</evidence>
<dbReference type="GeneID" id="54405123"/>
<dbReference type="EMBL" id="ML977499">
    <property type="protein sequence ID" value="KAF2133372.1"/>
    <property type="molecule type" value="Genomic_DNA"/>
</dbReference>
<evidence type="ECO:0000313" key="4">
    <source>
        <dbReference type="Proteomes" id="UP000799771"/>
    </source>
</evidence>
<dbReference type="OrthoDB" id="4160836at2759"/>
<proteinExistence type="predicted"/>
<reference evidence="3" key="1">
    <citation type="journal article" date="2020" name="Stud. Mycol.">
        <title>101 Dothideomycetes genomes: a test case for predicting lifestyles and emergence of pathogens.</title>
        <authorList>
            <person name="Haridas S."/>
            <person name="Albert R."/>
            <person name="Binder M."/>
            <person name="Bloem J."/>
            <person name="Labutti K."/>
            <person name="Salamov A."/>
            <person name="Andreopoulos B."/>
            <person name="Baker S."/>
            <person name="Barry K."/>
            <person name="Bills G."/>
            <person name="Bluhm B."/>
            <person name="Cannon C."/>
            <person name="Castanera R."/>
            <person name="Culley D."/>
            <person name="Daum C."/>
            <person name="Ezra D."/>
            <person name="Gonzalez J."/>
            <person name="Henrissat B."/>
            <person name="Kuo A."/>
            <person name="Liang C."/>
            <person name="Lipzen A."/>
            <person name="Lutzoni F."/>
            <person name="Magnuson J."/>
            <person name="Mondo S."/>
            <person name="Nolan M."/>
            <person name="Ohm R."/>
            <person name="Pangilinan J."/>
            <person name="Park H.-J."/>
            <person name="Ramirez L."/>
            <person name="Alfaro M."/>
            <person name="Sun H."/>
            <person name="Tritt A."/>
            <person name="Yoshinaga Y."/>
            <person name="Zwiers L.-H."/>
            <person name="Turgeon B."/>
            <person name="Goodwin S."/>
            <person name="Spatafora J."/>
            <person name="Crous P."/>
            <person name="Grigoriev I."/>
        </authorList>
    </citation>
    <scope>NUCLEOTIDE SEQUENCE</scope>
    <source>
        <strain evidence="3">CBS 119687</strain>
    </source>
</reference>
<accession>A0A6A6AN09</accession>
<keyword evidence="4" id="KW-1185">Reference proteome</keyword>
<keyword evidence="1" id="KW-0175">Coiled coil</keyword>
<feature type="compositionally biased region" description="Basic and acidic residues" evidence="2">
    <location>
        <begin position="1"/>
        <end position="18"/>
    </location>
</feature>
<dbReference type="RefSeq" id="XP_033527759.1">
    <property type="nucleotide sequence ID" value="XM_033664691.1"/>
</dbReference>